<dbReference type="EMBL" id="MJEQ01000808">
    <property type="protein sequence ID" value="OIT33871.1"/>
    <property type="molecule type" value="Genomic_DNA"/>
</dbReference>
<evidence type="ECO:0000313" key="2">
    <source>
        <dbReference type="Proteomes" id="UP000187609"/>
    </source>
</evidence>
<name>A0A314KWG1_NICAT</name>
<evidence type="ECO:0000313" key="1">
    <source>
        <dbReference type="EMBL" id="OIT33871.1"/>
    </source>
</evidence>
<protein>
    <submittedName>
        <fullName evidence="1">Uncharacterized protein</fullName>
    </submittedName>
</protein>
<dbReference type="PANTHER" id="PTHR36616">
    <property type="entry name" value="BNAC07G32700D PROTEIN"/>
    <property type="match status" value="1"/>
</dbReference>
<dbReference type="PANTHER" id="PTHR36616:SF5">
    <property type="entry name" value="DIS3-EXONUCLEASE-LIKE PROTEIN"/>
    <property type="match status" value="1"/>
</dbReference>
<dbReference type="Gramene" id="OIT33871">
    <property type="protein sequence ID" value="OIT33871"/>
    <property type="gene ID" value="A4A49_23646"/>
</dbReference>
<dbReference type="AlphaFoldDB" id="A0A314KWG1"/>
<comment type="caution">
    <text evidence="1">The sequence shown here is derived from an EMBL/GenBank/DDBJ whole genome shotgun (WGS) entry which is preliminary data.</text>
</comment>
<accession>A0A314KWG1</accession>
<sequence length="74" mass="8504">MLQLITAAYLASPLMIYVPPIRRLNMLVESLEFLLHHISSMCNITTILRFRLFFSTYFSIPPVLLSSPPPPTLR</sequence>
<reference evidence="1" key="1">
    <citation type="submission" date="2016-11" db="EMBL/GenBank/DDBJ databases">
        <title>The genome of Nicotiana attenuata.</title>
        <authorList>
            <person name="Xu S."/>
            <person name="Brockmoeller T."/>
            <person name="Gaquerel E."/>
            <person name="Navarro A."/>
            <person name="Kuhl H."/>
            <person name="Gase K."/>
            <person name="Ling Z."/>
            <person name="Zhou W."/>
            <person name="Kreitzer C."/>
            <person name="Stanke M."/>
            <person name="Tang H."/>
            <person name="Lyons E."/>
            <person name="Pandey P."/>
            <person name="Pandey S.P."/>
            <person name="Timmermann B."/>
            <person name="Baldwin I.T."/>
        </authorList>
    </citation>
    <scope>NUCLEOTIDE SEQUENCE [LARGE SCALE GENOMIC DNA]</scope>
    <source>
        <strain evidence="1">UT</strain>
    </source>
</reference>
<gene>
    <name evidence="1" type="ORF">A4A49_23646</name>
</gene>
<proteinExistence type="predicted"/>
<organism evidence="1 2">
    <name type="scientific">Nicotiana attenuata</name>
    <name type="common">Coyote tobacco</name>
    <dbReference type="NCBI Taxonomy" id="49451"/>
    <lineage>
        <taxon>Eukaryota</taxon>
        <taxon>Viridiplantae</taxon>
        <taxon>Streptophyta</taxon>
        <taxon>Embryophyta</taxon>
        <taxon>Tracheophyta</taxon>
        <taxon>Spermatophyta</taxon>
        <taxon>Magnoliopsida</taxon>
        <taxon>eudicotyledons</taxon>
        <taxon>Gunneridae</taxon>
        <taxon>Pentapetalae</taxon>
        <taxon>asterids</taxon>
        <taxon>lamiids</taxon>
        <taxon>Solanales</taxon>
        <taxon>Solanaceae</taxon>
        <taxon>Nicotianoideae</taxon>
        <taxon>Nicotianeae</taxon>
        <taxon>Nicotiana</taxon>
    </lineage>
</organism>
<keyword evidence="2" id="KW-1185">Reference proteome</keyword>
<dbReference type="Proteomes" id="UP000187609">
    <property type="component" value="Unassembled WGS sequence"/>
</dbReference>